<keyword evidence="2 5" id="KW-0812">Transmembrane</keyword>
<proteinExistence type="predicted"/>
<dbReference type="PANTHER" id="PTHR12489">
    <property type="entry name" value="LIPOMA HMGIC FUSION PARTNER-LIKE PROTEIN"/>
    <property type="match status" value="1"/>
</dbReference>
<evidence type="ECO:0000256" key="3">
    <source>
        <dbReference type="ARBA" id="ARBA00022989"/>
    </source>
</evidence>
<dbReference type="GO" id="GO:0005886">
    <property type="term" value="C:plasma membrane"/>
    <property type="evidence" value="ECO:0007669"/>
    <property type="project" value="TreeGrafter"/>
</dbReference>
<dbReference type="EnsemblMetazoa" id="PHUM380950-RA">
    <property type="protein sequence ID" value="PHUM380950-PA"/>
    <property type="gene ID" value="PHUM380950"/>
</dbReference>
<evidence type="ECO:0000313" key="8">
    <source>
        <dbReference type="Proteomes" id="UP000009046"/>
    </source>
</evidence>
<dbReference type="VEuPathDB" id="VectorBase:PHUM380950"/>
<sequence>MAIIKLCNSWNIVFVLLQFNKYFKMGSKIEYVESSHVYVTNYVRNFKAVGVLWGIFTICYAIIIIVSFVTPEWIGDTSTSENPGRFGLWTRCFYRGSSELNGIGVEECVGQLDDFGSIVTVGFKAATILVAISVVVALLTICAMILLFFFPSTKVFLICGWMQLMSAAFLTLGVLIYPTGWNSSEVRQICGPNASSYELGECGIRWSYLLAGIGCFDALILATLAFILATKHVKLQPEQGHLQNGQMYKEDLNGPYLCDGQSLAGSRKSLNIHPVLMMPQPGDMDHYSEFSNRTTGRTKSSAYRSGYPSSIQNFQL</sequence>
<protein>
    <recommendedName>
        <fullName evidence="9">LHFPL tetraspan subfamily member 3 protein</fullName>
    </recommendedName>
</protein>
<evidence type="ECO:0000256" key="2">
    <source>
        <dbReference type="ARBA" id="ARBA00022692"/>
    </source>
</evidence>
<feature type="transmembrane region" description="Helical" evidence="5">
    <location>
        <begin position="51"/>
        <end position="70"/>
    </location>
</feature>
<organism>
    <name type="scientific">Pediculus humanus subsp. corporis</name>
    <name type="common">Body louse</name>
    <dbReference type="NCBI Taxonomy" id="121224"/>
    <lineage>
        <taxon>Eukaryota</taxon>
        <taxon>Metazoa</taxon>
        <taxon>Ecdysozoa</taxon>
        <taxon>Arthropoda</taxon>
        <taxon>Hexapoda</taxon>
        <taxon>Insecta</taxon>
        <taxon>Pterygota</taxon>
        <taxon>Neoptera</taxon>
        <taxon>Paraneoptera</taxon>
        <taxon>Psocodea</taxon>
        <taxon>Troctomorpha</taxon>
        <taxon>Phthiraptera</taxon>
        <taxon>Anoplura</taxon>
        <taxon>Pediculidae</taxon>
        <taxon>Pediculus</taxon>
    </lineage>
</organism>
<dbReference type="HOGENOM" id="CLU_084868_1_2_1"/>
<comment type="subcellular location">
    <subcellularLocation>
        <location evidence="1">Membrane</location>
        <topology evidence="1">Multi-pass membrane protein</topology>
    </subcellularLocation>
</comment>
<dbReference type="EMBL" id="AAZO01004447">
    <property type="status" value="NOT_ANNOTATED_CDS"/>
    <property type="molecule type" value="Genomic_DNA"/>
</dbReference>
<evidence type="ECO:0000313" key="6">
    <source>
        <dbReference type="EMBL" id="EEB15709.1"/>
    </source>
</evidence>
<reference evidence="7" key="3">
    <citation type="submission" date="2020-05" db="UniProtKB">
        <authorList>
            <consortium name="EnsemblMetazoa"/>
        </authorList>
    </citation>
    <scope>IDENTIFICATION</scope>
    <source>
        <strain evidence="7">USDA</strain>
    </source>
</reference>
<feature type="transmembrane region" description="Helical" evidence="5">
    <location>
        <begin position="125"/>
        <end position="148"/>
    </location>
</feature>
<evidence type="ECO:0008006" key="9">
    <source>
        <dbReference type="Google" id="ProtNLM"/>
    </source>
</evidence>
<dbReference type="FunCoup" id="E0VQQ3">
    <property type="interactions" value="354"/>
</dbReference>
<dbReference type="Gene3D" id="1.20.140.150">
    <property type="match status" value="1"/>
</dbReference>
<evidence type="ECO:0000313" key="7">
    <source>
        <dbReference type="EnsemblMetazoa" id="PHUM380950-PA"/>
    </source>
</evidence>
<dbReference type="EMBL" id="DS235430">
    <property type="protein sequence ID" value="EEB15709.1"/>
    <property type="molecule type" value="Genomic_DNA"/>
</dbReference>
<dbReference type="STRING" id="121224.E0VQQ3"/>
<keyword evidence="4 5" id="KW-0472">Membrane</keyword>
<dbReference type="GeneID" id="8237237"/>
<dbReference type="InterPro" id="IPR019372">
    <property type="entry name" value="LHFPL"/>
</dbReference>
<dbReference type="InParanoid" id="E0VQQ3"/>
<dbReference type="GO" id="GO:0007605">
    <property type="term" value="P:sensory perception of sound"/>
    <property type="evidence" value="ECO:0007669"/>
    <property type="project" value="TreeGrafter"/>
</dbReference>
<keyword evidence="8" id="KW-1185">Reference proteome</keyword>
<evidence type="ECO:0000256" key="1">
    <source>
        <dbReference type="ARBA" id="ARBA00004141"/>
    </source>
</evidence>
<dbReference type="OrthoDB" id="5873721at2759"/>
<reference evidence="6" key="2">
    <citation type="submission" date="2007-04" db="EMBL/GenBank/DDBJ databases">
        <title>The genome of the human body louse.</title>
        <authorList>
            <consortium name="The Human Body Louse Genome Consortium"/>
            <person name="Kirkness E."/>
            <person name="Walenz B."/>
            <person name="Hass B."/>
            <person name="Bruggner R."/>
            <person name="Strausberg R."/>
        </authorList>
    </citation>
    <scope>NUCLEOTIDE SEQUENCE</scope>
    <source>
        <strain evidence="6">USDA</strain>
    </source>
</reference>
<dbReference type="RefSeq" id="XP_002428447.1">
    <property type="nucleotide sequence ID" value="XM_002428402.1"/>
</dbReference>
<dbReference type="OMA" id="HYCVGEG"/>
<dbReference type="Pfam" id="PF10242">
    <property type="entry name" value="L_HMGIC_fpl"/>
    <property type="match status" value="1"/>
</dbReference>
<dbReference type="Proteomes" id="UP000009046">
    <property type="component" value="Unassembled WGS sequence"/>
</dbReference>
<feature type="transmembrane region" description="Helical" evidence="5">
    <location>
        <begin position="206"/>
        <end position="229"/>
    </location>
</feature>
<evidence type="ECO:0000256" key="5">
    <source>
        <dbReference type="SAM" id="Phobius"/>
    </source>
</evidence>
<gene>
    <name evidence="7" type="primary">8237237</name>
    <name evidence="6" type="ORF">Phum_PHUM380950</name>
</gene>
<dbReference type="eggNOG" id="KOG4026">
    <property type="taxonomic scope" value="Eukaryota"/>
</dbReference>
<dbReference type="KEGG" id="phu:Phum_PHUM380950"/>
<name>E0VQQ3_PEDHC</name>
<feature type="transmembrane region" description="Helical" evidence="5">
    <location>
        <begin position="155"/>
        <end position="177"/>
    </location>
</feature>
<dbReference type="AlphaFoldDB" id="E0VQQ3"/>
<keyword evidence="3 5" id="KW-1133">Transmembrane helix</keyword>
<accession>E0VQQ3</accession>
<dbReference type="CTD" id="8237237"/>
<reference evidence="6" key="1">
    <citation type="submission" date="2007-04" db="EMBL/GenBank/DDBJ databases">
        <title>Annotation of Pediculus humanus corporis strain USDA.</title>
        <authorList>
            <person name="Kirkness E."/>
            <person name="Hannick L."/>
            <person name="Hass B."/>
            <person name="Bruggner R."/>
            <person name="Lawson D."/>
            <person name="Bidwell S."/>
            <person name="Joardar V."/>
            <person name="Caler E."/>
            <person name="Walenz B."/>
            <person name="Inman J."/>
            <person name="Schobel S."/>
            <person name="Galinsky K."/>
            <person name="Amedeo P."/>
            <person name="Strausberg R."/>
        </authorList>
    </citation>
    <scope>NUCLEOTIDE SEQUENCE</scope>
    <source>
        <strain evidence="6">USDA</strain>
    </source>
</reference>
<evidence type="ECO:0000256" key="4">
    <source>
        <dbReference type="ARBA" id="ARBA00023136"/>
    </source>
</evidence>
<dbReference type="PANTHER" id="PTHR12489:SF1">
    <property type="entry name" value="LP10272P"/>
    <property type="match status" value="1"/>
</dbReference>